<feature type="transmembrane region" description="Helical" evidence="1">
    <location>
        <begin position="85"/>
        <end position="106"/>
    </location>
</feature>
<dbReference type="Proteomes" id="UP000178176">
    <property type="component" value="Unassembled WGS sequence"/>
</dbReference>
<evidence type="ECO:0000313" key="4">
    <source>
        <dbReference type="EMBL" id="OGC93188.1"/>
    </source>
</evidence>
<dbReference type="SUPFAM" id="SSF49503">
    <property type="entry name" value="Cupredoxins"/>
    <property type="match status" value="1"/>
</dbReference>
<feature type="domain" description="Urease accessory protein UreH-like transmembrane" evidence="2">
    <location>
        <begin position="7"/>
        <end position="207"/>
    </location>
</feature>
<proteinExistence type="predicted"/>
<protein>
    <recommendedName>
        <fullName evidence="6">Urease accessory protein UreH-like transmembrane domain-containing protein</fullName>
    </recommendedName>
</protein>
<sequence length="331" mass="34461">MPNLWLVFTTGLLTGGVTCVAVQGGLLAAAITNNQDARFNKVLGSVAFLLAKLVAYTILGFALGWAGGKLQFSLVTQGVLQAAAAVYMLGVGLALLEVHPFFRYFILQPPRFLTRWMRGQAKSGAWFAPTVLGAATVLIPCGTTQAMMALTVASGKPVWGAAVMAAFVAGTSPVFLGLGVLMAKLGDAFKQGFLKYAGWAVVGMAVWSLNTAGVLLGSPISIQSALAKSECLISFCSGQVAGMASNRVTLEISRGGYAVSNAVRAGQDVEMTVVNTDGRGCQQAMTIPALGISKVVRPGQSQEISFKAPQKPGKLLISCSMGMYTGDLIVI</sequence>
<evidence type="ECO:0000259" key="2">
    <source>
        <dbReference type="Pfam" id="PF13386"/>
    </source>
</evidence>
<dbReference type="InterPro" id="IPR008972">
    <property type="entry name" value="Cupredoxin"/>
</dbReference>
<comment type="caution">
    <text evidence="4">The sequence shown here is derived from an EMBL/GenBank/DDBJ whole genome shotgun (WGS) entry which is preliminary data.</text>
</comment>
<evidence type="ECO:0000256" key="1">
    <source>
        <dbReference type="SAM" id="Phobius"/>
    </source>
</evidence>
<dbReference type="Gene3D" id="2.60.40.420">
    <property type="entry name" value="Cupredoxins - blue copper proteins"/>
    <property type="match status" value="1"/>
</dbReference>
<evidence type="ECO:0000313" key="5">
    <source>
        <dbReference type="Proteomes" id="UP000178176"/>
    </source>
</evidence>
<dbReference type="PANTHER" id="PTHR42208">
    <property type="entry name" value="HEAVY METAL TRANSPORTER-RELATED"/>
    <property type="match status" value="1"/>
</dbReference>
<name>A0A1F4YH28_9BACT</name>
<dbReference type="InterPro" id="IPR039447">
    <property type="entry name" value="UreH-like_TM_dom"/>
</dbReference>
<dbReference type="PANTHER" id="PTHR42208:SF1">
    <property type="entry name" value="HEAVY METAL TRANSPORTER"/>
    <property type="match status" value="1"/>
</dbReference>
<keyword evidence="1" id="KW-0472">Membrane</keyword>
<reference evidence="4 5" key="1">
    <citation type="journal article" date="2016" name="Nat. Commun.">
        <title>Thousands of microbial genomes shed light on interconnected biogeochemical processes in an aquifer system.</title>
        <authorList>
            <person name="Anantharaman K."/>
            <person name="Brown C.T."/>
            <person name="Hug L.A."/>
            <person name="Sharon I."/>
            <person name="Castelle C.J."/>
            <person name="Probst A.J."/>
            <person name="Thomas B.C."/>
            <person name="Singh A."/>
            <person name="Wilkins M.J."/>
            <person name="Karaoz U."/>
            <person name="Brodie E.L."/>
            <person name="Williams K.H."/>
            <person name="Hubbard S.S."/>
            <person name="Banfield J.F."/>
        </authorList>
    </citation>
    <scope>NUCLEOTIDE SEQUENCE [LARGE SCALE GENOMIC DNA]</scope>
</reference>
<accession>A0A1F4YH28</accession>
<evidence type="ECO:0008006" key="6">
    <source>
        <dbReference type="Google" id="ProtNLM"/>
    </source>
</evidence>
<dbReference type="AlphaFoldDB" id="A0A1F4YH28"/>
<feature type="transmembrane region" description="Helical" evidence="1">
    <location>
        <begin position="6"/>
        <end position="30"/>
    </location>
</feature>
<gene>
    <name evidence="4" type="ORF">A2876_04780</name>
</gene>
<dbReference type="Pfam" id="PF13386">
    <property type="entry name" value="DsbD_2"/>
    <property type="match status" value="1"/>
</dbReference>
<dbReference type="InterPro" id="IPR028096">
    <property type="entry name" value="EfeO_Cupredoxin"/>
</dbReference>
<keyword evidence="1" id="KW-0812">Transmembrane</keyword>
<dbReference type="Pfam" id="PF13473">
    <property type="entry name" value="Cupredoxin_1"/>
    <property type="match status" value="1"/>
</dbReference>
<feature type="transmembrane region" description="Helical" evidence="1">
    <location>
        <begin position="42"/>
        <end position="65"/>
    </location>
</feature>
<feature type="transmembrane region" description="Helical" evidence="1">
    <location>
        <begin position="158"/>
        <end position="181"/>
    </location>
</feature>
<keyword evidence="1" id="KW-1133">Transmembrane helix</keyword>
<organism evidence="4 5">
    <name type="scientific">Candidatus Amesbacteria bacterium RIFCSPHIGHO2_01_FULL_48_32b</name>
    <dbReference type="NCBI Taxonomy" id="1797253"/>
    <lineage>
        <taxon>Bacteria</taxon>
        <taxon>Candidatus Amesiibacteriota</taxon>
    </lineage>
</organism>
<feature type="transmembrane region" description="Helical" evidence="1">
    <location>
        <begin position="126"/>
        <end position="152"/>
    </location>
</feature>
<feature type="transmembrane region" description="Helical" evidence="1">
    <location>
        <begin position="193"/>
        <end position="216"/>
    </location>
</feature>
<feature type="domain" description="EfeO-type cupredoxin-like" evidence="3">
    <location>
        <begin position="243"/>
        <end position="330"/>
    </location>
</feature>
<evidence type="ECO:0000259" key="3">
    <source>
        <dbReference type="Pfam" id="PF13473"/>
    </source>
</evidence>
<dbReference type="EMBL" id="MEXH01000001">
    <property type="protein sequence ID" value="OGC93188.1"/>
    <property type="molecule type" value="Genomic_DNA"/>
</dbReference>